<name>R8BAG7_PHAM7</name>
<evidence type="ECO:0000259" key="1">
    <source>
        <dbReference type="Pfam" id="PF08457"/>
    </source>
</evidence>
<dbReference type="RefSeq" id="XP_007918965.1">
    <property type="nucleotide sequence ID" value="XM_007920774.1"/>
</dbReference>
<dbReference type="KEGG" id="tmn:UCRPA7_8257"/>
<evidence type="ECO:0000313" key="3">
    <source>
        <dbReference type="Proteomes" id="UP000014074"/>
    </source>
</evidence>
<dbReference type="Pfam" id="PF08457">
    <property type="entry name" value="Sfi1"/>
    <property type="match status" value="1"/>
</dbReference>
<gene>
    <name evidence="2" type="ORF">UCRPA7_8257</name>
</gene>
<dbReference type="Proteomes" id="UP000014074">
    <property type="component" value="Unassembled WGS sequence"/>
</dbReference>
<dbReference type="GeneID" id="19329091"/>
<accession>R8BAG7</accession>
<proteinExistence type="predicted"/>
<organism evidence="2 3">
    <name type="scientific">Phaeoacremonium minimum (strain UCR-PA7)</name>
    <name type="common">Esca disease fungus</name>
    <name type="synonym">Togninia minima</name>
    <dbReference type="NCBI Taxonomy" id="1286976"/>
    <lineage>
        <taxon>Eukaryota</taxon>
        <taxon>Fungi</taxon>
        <taxon>Dikarya</taxon>
        <taxon>Ascomycota</taxon>
        <taxon>Pezizomycotina</taxon>
        <taxon>Sordariomycetes</taxon>
        <taxon>Sordariomycetidae</taxon>
        <taxon>Togniniales</taxon>
        <taxon>Togniniaceae</taxon>
        <taxon>Phaeoacremonium</taxon>
    </lineage>
</organism>
<keyword evidence="3" id="KW-1185">Reference proteome</keyword>
<dbReference type="HOGENOM" id="CLU_855768_0_0_1"/>
<evidence type="ECO:0000313" key="2">
    <source>
        <dbReference type="EMBL" id="EON96277.1"/>
    </source>
</evidence>
<sequence>MENSVRSVTKKWSAAALEAETTGQNLYETAVAMDRIHLAATFFESARSAVKQTKEQKDTADSIFQRETTPTVLAHWEEETSVLQRLRRWSDLGAFYSGVKDQFDHWRVNAKRARKQRLGDLYRAFRFQYKLDMVRDCLDLWREATASAITSTWDADDIKASHDRSVVEESLQVWQNELSFVEFSTQVAVEADQEAYLMAWQAEHAAMKEAEIDAQEYDAGQTLNEHWEYWVLATLQQRSRHPTVVEMQGHNAKRLRRQALTLWIEQTFPNREPEVDFRASRRSARFITPARNRNFIDYSTYSFRPPSELNFDEHDEGPSFEDSRL</sequence>
<reference evidence="3" key="1">
    <citation type="journal article" date="2013" name="Genome Announc.">
        <title>Draft genome sequence of the ascomycete Phaeoacremonium aleophilum strain UCR-PA7, a causal agent of the esca disease complex in grapevines.</title>
        <authorList>
            <person name="Blanco-Ulate B."/>
            <person name="Rolshausen P."/>
            <person name="Cantu D."/>
        </authorList>
    </citation>
    <scope>NUCLEOTIDE SEQUENCE [LARGE SCALE GENOMIC DNA]</scope>
    <source>
        <strain evidence="3">UCR-PA7</strain>
    </source>
</reference>
<protein>
    <submittedName>
        <fullName evidence="2">Putative regulator of v-atpase-like protein</fullName>
    </submittedName>
</protein>
<dbReference type="InterPro" id="IPR013665">
    <property type="entry name" value="Sfi1_dom"/>
</dbReference>
<dbReference type="AlphaFoldDB" id="R8BAG7"/>
<feature type="domain" description="Sfi1 spindle body" evidence="1">
    <location>
        <begin position="5"/>
        <end position="267"/>
    </location>
</feature>
<dbReference type="OrthoDB" id="5215300at2759"/>
<dbReference type="EMBL" id="KB933350">
    <property type="protein sequence ID" value="EON96277.1"/>
    <property type="molecule type" value="Genomic_DNA"/>
</dbReference>